<keyword evidence="4 6" id="KW-0408">Iron</keyword>
<dbReference type="SFLD" id="SFLDS00029">
    <property type="entry name" value="Radical_SAM"/>
    <property type="match status" value="1"/>
</dbReference>
<dbReference type="InterPro" id="IPR007197">
    <property type="entry name" value="rSAM"/>
</dbReference>
<evidence type="ECO:0000256" key="3">
    <source>
        <dbReference type="ARBA" id="ARBA00022723"/>
    </source>
</evidence>
<name>A0A2P8C8J7_9BACT</name>
<dbReference type="GO" id="GO:0046872">
    <property type="term" value="F:metal ion binding"/>
    <property type="evidence" value="ECO:0007669"/>
    <property type="project" value="UniProtKB-KW"/>
</dbReference>
<dbReference type="GO" id="GO:0016829">
    <property type="term" value="F:lyase activity"/>
    <property type="evidence" value="ECO:0007669"/>
    <property type="project" value="UniProtKB-KW"/>
</dbReference>
<feature type="signal peptide" evidence="7">
    <location>
        <begin position="1"/>
        <end position="29"/>
    </location>
</feature>
<evidence type="ECO:0000256" key="6">
    <source>
        <dbReference type="PIRSR" id="PIRSR004869-50"/>
    </source>
</evidence>
<evidence type="ECO:0000256" key="1">
    <source>
        <dbReference type="ARBA" id="ARBA00022485"/>
    </source>
</evidence>
<dbReference type="NCBIfam" id="TIGR04337">
    <property type="entry name" value="AmmeMemoSam_rS"/>
    <property type="match status" value="1"/>
</dbReference>
<dbReference type="OrthoDB" id="9781783at2"/>
<accession>A0A2P8C8J7</accession>
<evidence type="ECO:0000256" key="2">
    <source>
        <dbReference type="ARBA" id="ARBA00022691"/>
    </source>
</evidence>
<gene>
    <name evidence="9" type="ORF">CLV93_11070</name>
</gene>
<keyword evidence="3 6" id="KW-0479">Metal-binding</keyword>
<protein>
    <submittedName>
        <fullName evidence="9">Pyruvate formate lyase activating enzyme</fullName>
    </submittedName>
</protein>
<dbReference type="Gene3D" id="3.20.20.70">
    <property type="entry name" value="Aldolase class I"/>
    <property type="match status" value="1"/>
</dbReference>
<dbReference type="SFLD" id="SFLDG01101">
    <property type="entry name" value="Uncharacterised_Radical_SAM_Su"/>
    <property type="match status" value="1"/>
</dbReference>
<dbReference type="RefSeq" id="WP_106543279.1">
    <property type="nucleotide sequence ID" value="NZ_BLAU01000001.1"/>
</dbReference>
<proteinExistence type="predicted"/>
<keyword evidence="9" id="KW-0670">Pyruvate</keyword>
<dbReference type="SUPFAM" id="SSF102114">
    <property type="entry name" value="Radical SAM enzymes"/>
    <property type="match status" value="1"/>
</dbReference>
<keyword evidence="5 6" id="KW-0411">Iron-sulfur</keyword>
<evidence type="ECO:0000313" key="9">
    <source>
        <dbReference type="EMBL" id="PSK81286.1"/>
    </source>
</evidence>
<sequence>MKAPSISRRTCIKTGLIGTLGMAFIPALAANDSVPRKYQREARYYKVTGRGVKCTLCPNKCNISLNDTGDCRTRINRDNKLYTTAYGNPCAIHIDPVEKKPLYHFLPGSRSFSIATAGCNLVCLNCQNWQISQATPAETRNQELFPEQVVASSIGNNCQSIAYTYAEPLVFYEYTYDSSEKAHQEGIKNILVSNGYVNEEPLRKLAKVIDAANIDLKSFSDDIYVRLNTGSLEPVLHTLKILKEEGVWLEITNLVIPGWTDDMDMIKEMCGWLTKNGFEETPIHFSRFFPQYKLQQLPATPAETLTKARNIAMQKGMKFVYIGNLPGSDASNTLCPKCHQVVIERKGFRIMQNNLTEGKCQFCHTPVQGVWS</sequence>
<organism evidence="9 10">
    <name type="scientific">Prolixibacter denitrificans</name>
    <dbReference type="NCBI Taxonomy" id="1541063"/>
    <lineage>
        <taxon>Bacteria</taxon>
        <taxon>Pseudomonadati</taxon>
        <taxon>Bacteroidota</taxon>
        <taxon>Bacteroidia</taxon>
        <taxon>Marinilabiliales</taxon>
        <taxon>Prolixibacteraceae</taxon>
        <taxon>Prolixibacter</taxon>
    </lineage>
</organism>
<dbReference type="PIRSF" id="PIRSF004869">
    <property type="entry name" value="PflX_prd"/>
    <property type="match status" value="1"/>
</dbReference>
<feature type="domain" description="Radical SAM core" evidence="8">
    <location>
        <begin position="104"/>
        <end position="318"/>
    </location>
</feature>
<feature type="binding site" evidence="6">
    <location>
        <position position="126"/>
    </location>
    <ligand>
        <name>[4Fe-4S] cluster</name>
        <dbReference type="ChEBI" id="CHEBI:49883"/>
        <note>4Fe-4S-S-AdoMet</note>
    </ligand>
</feature>
<dbReference type="AlphaFoldDB" id="A0A2P8C8J7"/>
<dbReference type="Proteomes" id="UP000240621">
    <property type="component" value="Unassembled WGS sequence"/>
</dbReference>
<feature type="binding site" evidence="6">
    <location>
        <position position="119"/>
    </location>
    <ligand>
        <name>[4Fe-4S] cluster</name>
        <dbReference type="ChEBI" id="CHEBI:49883"/>
        <note>4Fe-4S-S-AdoMet</note>
    </ligand>
</feature>
<keyword evidence="2 6" id="KW-0949">S-adenosyl-L-methionine</keyword>
<dbReference type="InterPro" id="IPR027596">
    <property type="entry name" value="AmmeMemoSam_rS"/>
</dbReference>
<evidence type="ECO:0000259" key="8">
    <source>
        <dbReference type="PROSITE" id="PS51918"/>
    </source>
</evidence>
<dbReference type="InterPro" id="IPR058240">
    <property type="entry name" value="rSAM_sf"/>
</dbReference>
<dbReference type="PANTHER" id="PTHR30352">
    <property type="entry name" value="PYRUVATE FORMATE-LYASE-ACTIVATING ENZYME"/>
    <property type="match status" value="1"/>
</dbReference>
<evidence type="ECO:0000256" key="5">
    <source>
        <dbReference type="ARBA" id="ARBA00023014"/>
    </source>
</evidence>
<keyword evidence="1" id="KW-0004">4Fe-4S</keyword>
<evidence type="ECO:0000256" key="4">
    <source>
        <dbReference type="ARBA" id="ARBA00023004"/>
    </source>
</evidence>
<dbReference type="CDD" id="cd01335">
    <property type="entry name" value="Radical_SAM"/>
    <property type="match status" value="1"/>
</dbReference>
<feature type="chain" id="PRO_5015169162" evidence="7">
    <location>
        <begin position="30"/>
        <end position="372"/>
    </location>
</feature>
<dbReference type="PANTHER" id="PTHR30352:SF5">
    <property type="entry name" value="PYRUVATE FORMATE-LYASE 1-ACTIVATING ENZYME"/>
    <property type="match status" value="1"/>
</dbReference>
<keyword evidence="9" id="KW-0456">Lyase</keyword>
<feature type="binding site" evidence="6">
    <location>
        <position position="123"/>
    </location>
    <ligand>
        <name>[4Fe-4S] cluster</name>
        <dbReference type="ChEBI" id="CHEBI:49883"/>
        <note>4Fe-4S-S-AdoMet</note>
    </ligand>
</feature>
<dbReference type="InterPro" id="IPR016431">
    <property type="entry name" value="Pyrv-formate_lyase-activ_prd"/>
</dbReference>
<comment type="cofactor">
    <cofactor evidence="6">
        <name>[4Fe-4S] cluster</name>
        <dbReference type="ChEBI" id="CHEBI:49883"/>
    </cofactor>
    <text evidence="6">Binds 1 [4Fe-4S] cluster. The cluster is coordinated with 3 cysteines and an exchangeable S-adenosyl-L-methionine.</text>
</comment>
<evidence type="ECO:0000313" key="10">
    <source>
        <dbReference type="Proteomes" id="UP000240621"/>
    </source>
</evidence>
<reference evidence="9 10" key="1">
    <citation type="submission" date="2018-03" db="EMBL/GenBank/DDBJ databases">
        <title>Genomic Encyclopedia of Archaeal and Bacterial Type Strains, Phase II (KMG-II): from individual species to whole genera.</title>
        <authorList>
            <person name="Goeker M."/>
        </authorList>
    </citation>
    <scope>NUCLEOTIDE SEQUENCE [LARGE SCALE GENOMIC DNA]</scope>
    <source>
        <strain evidence="9 10">DSM 27267</strain>
    </source>
</reference>
<dbReference type="EMBL" id="PYGC01000010">
    <property type="protein sequence ID" value="PSK81286.1"/>
    <property type="molecule type" value="Genomic_DNA"/>
</dbReference>
<keyword evidence="7" id="KW-0732">Signal</keyword>
<dbReference type="InterPro" id="IPR013785">
    <property type="entry name" value="Aldolase_TIM"/>
</dbReference>
<dbReference type="InterPro" id="IPR034457">
    <property type="entry name" value="Organic_radical-activating"/>
</dbReference>
<dbReference type="PROSITE" id="PS51918">
    <property type="entry name" value="RADICAL_SAM"/>
    <property type="match status" value="1"/>
</dbReference>
<dbReference type="Pfam" id="PF04055">
    <property type="entry name" value="Radical_SAM"/>
    <property type="match status" value="1"/>
</dbReference>
<evidence type="ECO:0000256" key="7">
    <source>
        <dbReference type="SAM" id="SignalP"/>
    </source>
</evidence>
<comment type="caution">
    <text evidence="9">The sequence shown here is derived from an EMBL/GenBank/DDBJ whole genome shotgun (WGS) entry which is preliminary data.</text>
</comment>
<dbReference type="GO" id="GO:0051539">
    <property type="term" value="F:4 iron, 4 sulfur cluster binding"/>
    <property type="evidence" value="ECO:0007669"/>
    <property type="project" value="UniProtKB-KW"/>
</dbReference>